<dbReference type="GO" id="GO:0008168">
    <property type="term" value="F:methyltransferase activity"/>
    <property type="evidence" value="ECO:0007669"/>
    <property type="project" value="UniProtKB-KW"/>
</dbReference>
<comment type="cofactor">
    <cofactor evidence="1">
        <name>[4Fe-4S] cluster</name>
        <dbReference type="ChEBI" id="CHEBI:49883"/>
    </cofactor>
</comment>
<dbReference type="GO" id="GO:0005829">
    <property type="term" value="C:cytosol"/>
    <property type="evidence" value="ECO:0007669"/>
    <property type="project" value="TreeGrafter"/>
</dbReference>
<dbReference type="SUPFAM" id="SSF102114">
    <property type="entry name" value="Radical SAM enzymes"/>
    <property type="match status" value="1"/>
</dbReference>
<evidence type="ECO:0000256" key="2">
    <source>
        <dbReference type="ARBA" id="ARBA00022603"/>
    </source>
</evidence>
<evidence type="ECO:0000313" key="11">
    <source>
        <dbReference type="EMBL" id="ATL33164.1"/>
    </source>
</evidence>
<dbReference type="Pfam" id="PF04055">
    <property type="entry name" value="Radical_SAM"/>
    <property type="match status" value="1"/>
</dbReference>
<dbReference type="AlphaFoldDB" id="A0A291QNN5"/>
<proteinExistence type="predicted"/>
<dbReference type="KEGG" id="sfk:KY5_0017c"/>
<evidence type="ECO:0000313" key="10">
    <source>
        <dbReference type="EMBL" id="ATL25035.1"/>
    </source>
</evidence>
<keyword evidence="12" id="KW-1185">Reference proteome</keyword>
<feature type="domain" description="B12-binding" evidence="8">
    <location>
        <begin position="44"/>
        <end position="140"/>
    </location>
</feature>
<keyword evidence="4" id="KW-0949">S-adenosyl-L-methionine</keyword>
<dbReference type="InterPro" id="IPR006158">
    <property type="entry name" value="Cobalamin-bd"/>
</dbReference>
<dbReference type="PROSITE" id="PS51918">
    <property type="entry name" value="RADICAL_SAM"/>
    <property type="match status" value="1"/>
</dbReference>
<dbReference type="GO" id="GO:0046872">
    <property type="term" value="F:metal ion binding"/>
    <property type="evidence" value="ECO:0007669"/>
    <property type="project" value="UniProtKB-KW"/>
</dbReference>
<protein>
    <submittedName>
        <fullName evidence="11">BchE/P-methylase family protein</fullName>
    </submittedName>
</protein>
<evidence type="ECO:0000256" key="3">
    <source>
        <dbReference type="ARBA" id="ARBA00022679"/>
    </source>
</evidence>
<dbReference type="PANTHER" id="PTHR43409:SF7">
    <property type="entry name" value="BLL1977 PROTEIN"/>
    <property type="match status" value="1"/>
</dbReference>
<dbReference type="SFLD" id="SFLDG01082">
    <property type="entry name" value="B12-binding_domain_containing"/>
    <property type="match status" value="1"/>
</dbReference>
<dbReference type="SMART" id="SM00729">
    <property type="entry name" value="Elp3"/>
    <property type="match status" value="1"/>
</dbReference>
<evidence type="ECO:0000256" key="1">
    <source>
        <dbReference type="ARBA" id="ARBA00001966"/>
    </source>
</evidence>
<evidence type="ECO:0000256" key="7">
    <source>
        <dbReference type="ARBA" id="ARBA00023014"/>
    </source>
</evidence>
<evidence type="ECO:0000259" key="8">
    <source>
        <dbReference type="PROSITE" id="PS51332"/>
    </source>
</evidence>
<dbReference type="Gene3D" id="3.80.30.20">
    <property type="entry name" value="tm_1862 like domain"/>
    <property type="match status" value="1"/>
</dbReference>
<dbReference type="InterPro" id="IPR007197">
    <property type="entry name" value="rSAM"/>
</dbReference>
<evidence type="ECO:0000256" key="6">
    <source>
        <dbReference type="ARBA" id="ARBA00023004"/>
    </source>
</evidence>
<keyword evidence="6" id="KW-0408">Iron</keyword>
<dbReference type="KEGG" id="sfk:KY5_8146"/>
<gene>
    <name evidence="10" type="ORF">KY5_0017c</name>
    <name evidence="11" type="ORF">KY5_8146</name>
</gene>
<evidence type="ECO:0000313" key="12">
    <source>
        <dbReference type="Proteomes" id="UP000221011"/>
    </source>
</evidence>
<organism evidence="11 12">
    <name type="scientific">Streptomyces formicae</name>
    <dbReference type="NCBI Taxonomy" id="1616117"/>
    <lineage>
        <taxon>Bacteria</taxon>
        <taxon>Bacillati</taxon>
        <taxon>Actinomycetota</taxon>
        <taxon>Actinomycetes</taxon>
        <taxon>Kitasatosporales</taxon>
        <taxon>Streptomycetaceae</taxon>
        <taxon>Streptomyces</taxon>
    </lineage>
</organism>
<evidence type="ECO:0000259" key="9">
    <source>
        <dbReference type="PROSITE" id="PS51918"/>
    </source>
</evidence>
<evidence type="ECO:0000256" key="4">
    <source>
        <dbReference type="ARBA" id="ARBA00022691"/>
    </source>
</evidence>
<dbReference type="RefSeq" id="WP_159072437.1">
    <property type="nucleotide sequence ID" value="NZ_CP022685.1"/>
</dbReference>
<feature type="domain" description="Radical SAM core" evidence="9">
    <location>
        <begin position="165"/>
        <end position="397"/>
    </location>
</feature>
<dbReference type="InterPro" id="IPR023404">
    <property type="entry name" value="rSAM_horseshoe"/>
</dbReference>
<keyword evidence="3" id="KW-0808">Transferase</keyword>
<dbReference type="InterPro" id="IPR051198">
    <property type="entry name" value="BchE-like"/>
</dbReference>
<accession>A0A291QNN5</accession>
<dbReference type="SFLD" id="SFLDG01123">
    <property type="entry name" value="methyltransferase_(Class_B)"/>
    <property type="match status" value="1"/>
</dbReference>
<dbReference type="Gene3D" id="3.40.50.280">
    <property type="entry name" value="Cobalamin-binding domain"/>
    <property type="match status" value="1"/>
</dbReference>
<dbReference type="InterPro" id="IPR034466">
    <property type="entry name" value="Methyltransferase_Class_B"/>
</dbReference>
<dbReference type="GO" id="GO:0032259">
    <property type="term" value="P:methylation"/>
    <property type="evidence" value="ECO:0007669"/>
    <property type="project" value="UniProtKB-KW"/>
</dbReference>
<evidence type="ECO:0000256" key="5">
    <source>
        <dbReference type="ARBA" id="ARBA00022723"/>
    </source>
</evidence>
<dbReference type="GO" id="GO:0051539">
    <property type="term" value="F:4 iron, 4 sulfur cluster binding"/>
    <property type="evidence" value="ECO:0007669"/>
    <property type="project" value="UniProtKB-KW"/>
</dbReference>
<keyword evidence="5" id="KW-0479">Metal-binding</keyword>
<dbReference type="GO" id="GO:0031419">
    <property type="term" value="F:cobalamin binding"/>
    <property type="evidence" value="ECO:0007669"/>
    <property type="project" value="InterPro"/>
</dbReference>
<name>A0A291QNN5_9ACTN</name>
<reference evidence="11 12" key="1">
    <citation type="submission" date="2017-08" db="EMBL/GenBank/DDBJ databases">
        <title>Complete Genome Sequence of Streptomyces formicae KY5, the formicamycin producer.</title>
        <authorList>
            <person name="Holmes N.A."/>
            <person name="Devine R."/>
            <person name="Qin Z."/>
            <person name="Seipke R.F."/>
            <person name="Wilkinson B."/>
            <person name="Hutchings M.I."/>
        </authorList>
    </citation>
    <scope>NUCLEOTIDE SEQUENCE [LARGE SCALE GENOMIC DNA]</scope>
    <source>
        <strain evidence="11 12">KY5</strain>
    </source>
</reference>
<dbReference type="Proteomes" id="UP000221011">
    <property type="component" value="Chromosome"/>
</dbReference>
<keyword evidence="2 11" id="KW-0489">Methyltransferase</keyword>
<keyword evidence="7" id="KW-0411">Iron-sulfur</keyword>
<dbReference type="EMBL" id="CP022685">
    <property type="protein sequence ID" value="ATL25035.1"/>
    <property type="molecule type" value="Genomic_DNA"/>
</dbReference>
<dbReference type="EMBL" id="CP022685">
    <property type="protein sequence ID" value="ATL33164.1"/>
    <property type="molecule type" value="Genomic_DNA"/>
</dbReference>
<dbReference type="InterPro" id="IPR058240">
    <property type="entry name" value="rSAM_sf"/>
</dbReference>
<dbReference type="PANTHER" id="PTHR43409">
    <property type="entry name" value="ANAEROBIC MAGNESIUM-PROTOPORPHYRIN IX MONOMETHYL ESTER CYCLASE-RELATED"/>
    <property type="match status" value="1"/>
</dbReference>
<sequence>MRILLVEPAVYTPEGLDKREMRPSQLISLTLPYLAAMIPSDWEVDLAYEVCEDLEREYDLASYDVVGITTQTIQLKRTLELARMIRRLGPRVVVGGPATIEDDHSLVPVISRFSDSVVVGEADVLWQHLLDDLARGELKEIYQTELPVPMNGHPLPRFDLVDFSKIEEPYVLPSFTARGCPRRCTFCSEFLYSKWRYRPVGDVYDELIAYRDRFHIPRVVFRDDDFLVFPKRSKELLGRMAGEGIEWGCQTDFNLSRHPDVVTSALDGGMRVVSFGVESVREKNREFTEKTFFTIPEAEDLLLQLHEAGVETQVNVIFGFDWDDPDVFEETYEFALRTKVSRLFLSVLYPIPGTPLYEHLGREGRLLEKRPQGIDDPLAVTFEPKLMTAKQLVDGYLDVERRFAEADLTGRNYWLGKDLVVI</sequence>
<dbReference type="PROSITE" id="PS51332">
    <property type="entry name" value="B12_BINDING"/>
    <property type="match status" value="1"/>
</dbReference>
<dbReference type="InterPro" id="IPR006638">
    <property type="entry name" value="Elp3/MiaA/NifB-like_rSAM"/>
</dbReference>
<dbReference type="SFLD" id="SFLDS00029">
    <property type="entry name" value="Radical_SAM"/>
    <property type="match status" value="1"/>
</dbReference>